<feature type="region of interest" description="Disordered" evidence="1">
    <location>
        <begin position="51"/>
        <end position="70"/>
    </location>
</feature>
<keyword evidence="5" id="KW-1185">Reference proteome</keyword>
<dbReference type="RefSeq" id="WP_015752231.1">
    <property type="nucleotide sequence ID" value="NC_013223.1"/>
</dbReference>
<dbReference type="AlphaFoldDB" id="C8X3U1"/>
<dbReference type="Pfam" id="PF09851">
    <property type="entry name" value="SHOCT"/>
    <property type="match status" value="1"/>
</dbReference>
<dbReference type="Proteomes" id="UP000001052">
    <property type="component" value="Chromosome"/>
</dbReference>
<dbReference type="STRING" id="485915.Dret_1804"/>
<name>C8X3U1_DESRD</name>
<evidence type="ECO:0000259" key="3">
    <source>
        <dbReference type="Pfam" id="PF09851"/>
    </source>
</evidence>
<evidence type="ECO:0000256" key="1">
    <source>
        <dbReference type="SAM" id="MobiDB-lite"/>
    </source>
</evidence>
<evidence type="ECO:0000256" key="2">
    <source>
        <dbReference type="SAM" id="Phobius"/>
    </source>
</evidence>
<dbReference type="InterPro" id="IPR018649">
    <property type="entry name" value="SHOCT"/>
</dbReference>
<protein>
    <recommendedName>
        <fullName evidence="3">SHOCT domain-containing protein</fullName>
    </recommendedName>
</protein>
<dbReference type="HOGENOM" id="CLU_159099_3_0_7"/>
<keyword evidence="2" id="KW-0472">Membrane</keyword>
<evidence type="ECO:0000313" key="5">
    <source>
        <dbReference type="Proteomes" id="UP000001052"/>
    </source>
</evidence>
<feature type="compositionally biased region" description="Low complexity" evidence="1">
    <location>
        <begin position="51"/>
        <end position="63"/>
    </location>
</feature>
<feature type="domain" description="SHOCT" evidence="3">
    <location>
        <begin position="69"/>
        <end position="94"/>
    </location>
</feature>
<proteinExistence type="predicted"/>
<evidence type="ECO:0000313" key="4">
    <source>
        <dbReference type="EMBL" id="ACV69088.1"/>
    </source>
</evidence>
<dbReference type="EMBL" id="CP001734">
    <property type="protein sequence ID" value="ACV69088.1"/>
    <property type="molecule type" value="Genomic_DNA"/>
</dbReference>
<feature type="transmembrane region" description="Helical" evidence="2">
    <location>
        <begin position="27"/>
        <end position="47"/>
    </location>
</feature>
<organism evidence="4 5">
    <name type="scientific">Desulfohalobium retbaense (strain ATCC 49708 / DSM 5692 / JCM 16813 / HR100)</name>
    <dbReference type="NCBI Taxonomy" id="485915"/>
    <lineage>
        <taxon>Bacteria</taxon>
        <taxon>Pseudomonadati</taxon>
        <taxon>Thermodesulfobacteriota</taxon>
        <taxon>Desulfovibrionia</taxon>
        <taxon>Desulfovibrionales</taxon>
        <taxon>Desulfohalobiaceae</taxon>
        <taxon>Desulfohalobium</taxon>
    </lineage>
</organism>
<dbReference type="KEGG" id="drt:Dret_1804"/>
<keyword evidence="2" id="KW-1133">Transmembrane helix</keyword>
<keyword evidence="2" id="KW-0812">Transmembrane</keyword>
<sequence length="96" mass="10708">MFWNNLPMTAQYGHGPGNWGWGHMMPFGGWGMILLLLIVVIVVVGLLRTSGRQSGSTSSSPGTGEKESPLDILKKRYARGEIDKDQFEQMKKDLQE</sequence>
<gene>
    <name evidence="4" type="ordered locus">Dret_1804</name>
</gene>
<reference evidence="4 5" key="2">
    <citation type="journal article" date="2010" name="Stand. Genomic Sci.">
        <title>Complete genome sequence of Desulfohalobium retbaense type strain (HR(100)).</title>
        <authorList>
            <person name="Spring S."/>
            <person name="Nolan M."/>
            <person name="Lapidus A."/>
            <person name="Glavina Del Rio T."/>
            <person name="Copeland A."/>
            <person name="Tice H."/>
            <person name="Cheng J.F."/>
            <person name="Lucas S."/>
            <person name="Land M."/>
            <person name="Chen F."/>
            <person name="Bruce D."/>
            <person name="Goodwin L."/>
            <person name="Pitluck S."/>
            <person name="Ivanova N."/>
            <person name="Mavromatis K."/>
            <person name="Mikhailova N."/>
            <person name="Pati A."/>
            <person name="Chen A."/>
            <person name="Palaniappan K."/>
            <person name="Hauser L."/>
            <person name="Chang Y.J."/>
            <person name="Jeffries C.D."/>
            <person name="Munk C."/>
            <person name="Kiss H."/>
            <person name="Chain P."/>
            <person name="Han C."/>
            <person name="Brettin T."/>
            <person name="Detter J.C."/>
            <person name="Schuler E."/>
            <person name="Goker M."/>
            <person name="Rohde M."/>
            <person name="Bristow J."/>
            <person name="Eisen J.A."/>
            <person name="Markowitz V."/>
            <person name="Hugenholtz P."/>
            <person name="Kyrpides N.C."/>
            <person name="Klenk H.P."/>
        </authorList>
    </citation>
    <scope>NUCLEOTIDE SEQUENCE [LARGE SCALE GENOMIC DNA]</scope>
    <source>
        <strain evidence="4 5">DSM 5692</strain>
    </source>
</reference>
<accession>C8X3U1</accession>
<reference evidence="5" key="1">
    <citation type="submission" date="2009-09" db="EMBL/GenBank/DDBJ databases">
        <title>The complete chromosome of Desulfohalobium retbaense DSM 5692.</title>
        <authorList>
            <consortium name="US DOE Joint Genome Institute (JGI-PGF)"/>
            <person name="Lucas S."/>
            <person name="Copeland A."/>
            <person name="Lapidus A."/>
            <person name="Glavina del Rio T."/>
            <person name="Dalin E."/>
            <person name="Tice H."/>
            <person name="Bruce D."/>
            <person name="Goodwin L."/>
            <person name="Pitluck S."/>
            <person name="Kyrpides N."/>
            <person name="Mavromatis K."/>
            <person name="Ivanova N."/>
            <person name="Mikhailova N."/>
            <person name="Munk A.C."/>
            <person name="Brettin T."/>
            <person name="Detter J.C."/>
            <person name="Han C."/>
            <person name="Tapia R."/>
            <person name="Larimer F."/>
            <person name="Land M."/>
            <person name="Hauser L."/>
            <person name="Markowitz V."/>
            <person name="Cheng J.-F."/>
            <person name="Hugenholtz P."/>
            <person name="Woyke T."/>
            <person name="Wu D."/>
            <person name="Spring S."/>
            <person name="Klenk H.-P."/>
            <person name="Eisen J.A."/>
        </authorList>
    </citation>
    <scope>NUCLEOTIDE SEQUENCE [LARGE SCALE GENOMIC DNA]</scope>
    <source>
        <strain evidence="5">DSM 5692</strain>
    </source>
</reference>
<dbReference type="eggNOG" id="COG3462">
    <property type="taxonomic scope" value="Bacteria"/>
</dbReference>